<accession>A0A804JUB1</accession>
<dbReference type="AlphaFoldDB" id="A0A804JUB1"/>
<dbReference type="InterPro" id="IPR016024">
    <property type="entry name" value="ARM-type_fold"/>
</dbReference>
<evidence type="ECO:0000259" key="4">
    <source>
        <dbReference type="PROSITE" id="PS50303"/>
    </source>
</evidence>
<dbReference type="OMA" id="DERPICI"/>
<proteinExistence type="predicted"/>
<dbReference type="PROSITE" id="PS50303">
    <property type="entry name" value="PUM_HD"/>
    <property type="match status" value="1"/>
</dbReference>
<keyword evidence="6" id="KW-1185">Reference proteome</keyword>
<dbReference type="InParanoid" id="A0A804JUB1"/>
<reference evidence="5" key="1">
    <citation type="submission" date="2021-05" db="UniProtKB">
        <authorList>
            <consortium name="EnsemblPlants"/>
        </authorList>
    </citation>
    <scope>IDENTIFICATION</scope>
    <source>
        <strain evidence="5">subsp. malaccensis</strain>
    </source>
</reference>
<evidence type="ECO:0000313" key="5">
    <source>
        <dbReference type="EnsemblPlants" id="Ma07_p10400.1"/>
    </source>
</evidence>
<dbReference type="GO" id="GO:0006417">
    <property type="term" value="P:regulation of translation"/>
    <property type="evidence" value="ECO:0007669"/>
    <property type="project" value="UniProtKB-KW"/>
</dbReference>
<dbReference type="PROSITE" id="PS50302">
    <property type="entry name" value="PUM"/>
    <property type="match status" value="1"/>
</dbReference>
<organism evidence="5 6">
    <name type="scientific">Musa acuminata subsp. malaccensis</name>
    <name type="common">Wild banana</name>
    <name type="synonym">Musa malaccensis</name>
    <dbReference type="NCBI Taxonomy" id="214687"/>
    <lineage>
        <taxon>Eukaryota</taxon>
        <taxon>Viridiplantae</taxon>
        <taxon>Streptophyta</taxon>
        <taxon>Embryophyta</taxon>
        <taxon>Tracheophyta</taxon>
        <taxon>Spermatophyta</taxon>
        <taxon>Magnoliopsida</taxon>
        <taxon>Liliopsida</taxon>
        <taxon>Zingiberales</taxon>
        <taxon>Musaceae</taxon>
        <taxon>Musa</taxon>
    </lineage>
</organism>
<dbReference type="InterPro" id="IPR033133">
    <property type="entry name" value="PUM-HD"/>
</dbReference>
<evidence type="ECO:0000256" key="1">
    <source>
        <dbReference type="ARBA" id="ARBA00022737"/>
    </source>
</evidence>
<dbReference type="SUPFAM" id="SSF48371">
    <property type="entry name" value="ARM repeat"/>
    <property type="match status" value="1"/>
</dbReference>
<protein>
    <recommendedName>
        <fullName evidence="4">PUM-HD domain-containing protein</fullName>
    </recommendedName>
</protein>
<evidence type="ECO:0000256" key="2">
    <source>
        <dbReference type="ARBA" id="ARBA00022845"/>
    </source>
</evidence>
<feature type="repeat" description="Pumilio" evidence="3">
    <location>
        <begin position="1"/>
        <end position="28"/>
    </location>
</feature>
<dbReference type="InterPro" id="IPR001313">
    <property type="entry name" value="Pumilio_RNA-bd_rpt"/>
</dbReference>
<evidence type="ECO:0000313" key="6">
    <source>
        <dbReference type="Proteomes" id="UP000012960"/>
    </source>
</evidence>
<dbReference type="InterPro" id="IPR011989">
    <property type="entry name" value="ARM-like"/>
</dbReference>
<keyword evidence="2" id="KW-0810">Translation regulation</keyword>
<dbReference type="GO" id="GO:0003723">
    <property type="term" value="F:RNA binding"/>
    <property type="evidence" value="ECO:0007669"/>
    <property type="project" value="InterPro"/>
</dbReference>
<keyword evidence="1" id="KW-0677">Repeat</keyword>
<evidence type="ECO:0000256" key="3">
    <source>
        <dbReference type="PROSITE-ProRule" id="PRU00317"/>
    </source>
</evidence>
<dbReference type="Proteomes" id="UP000012960">
    <property type="component" value="Unplaced"/>
</dbReference>
<name>A0A804JUB1_MUSAM</name>
<sequence>MMKDQFANYIAQKVLETQDDQQRELIGLQIKIHLNTLKKYICRKHVVPHVENSL</sequence>
<dbReference type="Gene3D" id="1.25.10.10">
    <property type="entry name" value="Leucine-rich Repeat Variant"/>
    <property type="match status" value="1"/>
</dbReference>
<dbReference type="EnsemblPlants" id="Ma07_t10400.1">
    <property type="protein sequence ID" value="Ma07_p10400.1"/>
    <property type="gene ID" value="Ma07_g10400"/>
</dbReference>
<feature type="domain" description="PUM-HD" evidence="4">
    <location>
        <begin position="1"/>
        <end position="54"/>
    </location>
</feature>
<dbReference type="Gramene" id="Ma07_t10400.1">
    <property type="protein sequence ID" value="Ma07_p10400.1"/>
    <property type="gene ID" value="Ma07_g10400"/>
</dbReference>